<proteinExistence type="predicted"/>
<sequence length="38" mass="4389">MKNILGKQNIITIFNILKKTPTSSVLYLERANRNLPVF</sequence>
<dbReference type="EMBL" id="ANCE01000049">
    <property type="protein sequence ID" value="EMK25562.1"/>
    <property type="molecule type" value="Genomic_DNA"/>
</dbReference>
<protein>
    <submittedName>
        <fullName evidence="1">Uncharacterized protein</fullName>
    </submittedName>
</protein>
<evidence type="ECO:0000313" key="1">
    <source>
        <dbReference type="EMBL" id="EMK25562.1"/>
    </source>
</evidence>
<name>M6FES5_9LEPT</name>
<organism evidence="1 2">
    <name type="scientific">Leptospira kirschneri serovar Bulgarica str. Nikolaevo</name>
    <dbReference type="NCBI Taxonomy" id="1240687"/>
    <lineage>
        <taxon>Bacteria</taxon>
        <taxon>Pseudomonadati</taxon>
        <taxon>Spirochaetota</taxon>
        <taxon>Spirochaetia</taxon>
        <taxon>Leptospirales</taxon>
        <taxon>Leptospiraceae</taxon>
        <taxon>Leptospira</taxon>
    </lineage>
</organism>
<dbReference type="AlphaFoldDB" id="M6FES5"/>
<reference evidence="1 2" key="1">
    <citation type="submission" date="2013-01" db="EMBL/GenBank/DDBJ databases">
        <authorList>
            <person name="Harkins D.M."/>
            <person name="Durkin A.S."/>
            <person name="Brinkac L.M."/>
            <person name="Haft D.H."/>
            <person name="Selengut J.D."/>
            <person name="Sanka R."/>
            <person name="DePew J."/>
            <person name="Purushe J."/>
            <person name="Galloway R.L."/>
            <person name="Vinetz J.M."/>
            <person name="Sutton G.G."/>
            <person name="Nierman W.C."/>
            <person name="Fouts D.E."/>
        </authorList>
    </citation>
    <scope>NUCLEOTIDE SEQUENCE [LARGE SCALE GENOMIC DNA]</scope>
    <source>
        <strain evidence="1 2">Nikolaevo</strain>
    </source>
</reference>
<comment type="caution">
    <text evidence="1">The sequence shown here is derived from an EMBL/GenBank/DDBJ whole genome shotgun (WGS) entry which is preliminary data.</text>
</comment>
<dbReference type="Proteomes" id="UP000011980">
    <property type="component" value="Unassembled WGS sequence"/>
</dbReference>
<accession>M6FES5</accession>
<evidence type="ECO:0000313" key="2">
    <source>
        <dbReference type="Proteomes" id="UP000011980"/>
    </source>
</evidence>
<dbReference type="PATRIC" id="fig|1240687.3.peg.789"/>
<gene>
    <name evidence="1" type="ORF">LEP1GSC008_1189</name>
</gene>